<evidence type="ECO:0000313" key="19">
    <source>
        <dbReference type="Proteomes" id="UP000594260"/>
    </source>
</evidence>
<feature type="transmembrane region" description="Helical" evidence="15">
    <location>
        <begin position="309"/>
        <end position="330"/>
    </location>
</feature>
<evidence type="ECO:0000256" key="2">
    <source>
        <dbReference type="ARBA" id="ARBA00008077"/>
    </source>
</evidence>
<keyword evidence="3" id="KW-0217">Developmental protein</keyword>
<evidence type="ECO:0000313" key="18">
    <source>
        <dbReference type="EnsemblMetazoa" id="XP_022671192"/>
    </source>
</evidence>
<feature type="domain" description="G-protein coupled receptors family 2 profile 2" evidence="17">
    <location>
        <begin position="273"/>
        <end position="568"/>
    </location>
</feature>
<keyword evidence="11 14" id="KW-1015">Disulfide bond</keyword>
<keyword evidence="7" id="KW-0732">Signal</keyword>
<dbReference type="InParanoid" id="A0A7M7KZ26"/>
<dbReference type="GO" id="GO:0004930">
    <property type="term" value="F:G protein-coupled receptor activity"/>
    <property type="evidence" value="ECO:0007669"/>
    <property type="project" value="UniProtKB-KW"/>
</dbReference>
<dbReference type="PROSITE" id="PS50261">
    <property type="entry name" value="G_PROTEIN_RECEP_F2_4"/>
    <property type="match status" value="1"/>
</dbReference>
<evidence type="ECO:0000256" key="12">
    <source>
        <dbReference type="ARBA" id="ARBA00023170"/>
    </source>
</evidence>
<dbReference type="InterPro" id="IPR015526">
    <property type="entry name" value="Frizzled/SFRP"/>
</dbReference>
<dbReference type="PROSITE" id="PS50038">
    <property type="entry name" value="FZ"/>
    <property type="match status" value="1"/>
</dbReference>
<keyword evidence="5" id="KW-0879">Wnt signaling pathway</keyword>
<evidence type="ECO:0000256" key="6">
    <source>
        <dbReference type="ARBA" id="ARBA00022692"/>
    </source>
</evidence>
<comment type="subcellular location">
    <subcellularLocation>
        <location evidence="1">Cell membrane</location>
        <topology evidence="1">Multi-pass membrane protein</topology>
    </subcellularLocation>
</comment>
<dbReference type="AlphaFoldDB" id="A0A7M7KZ26"/>
<feature type="transmembrane region" description="Helical" evidence="15">
    <location>
        <begin position="396"/>
        <end position="418"/>
    </location>
</feature>
<feature type="disulfide bond" evidence="14">
    <location>
        <begin position="116"/>
        <end position="154"/>
    </location>
</feature>
<dbReference type="CTD" id="40090"/>
<evidence type="ECO:0000256" key="8">
    <source>
        <dbReference type="ARBA" id="ARBA00022989"/>
    </source>
</evidence>
<evidence type="ECO:0000256" key="4">
    <source>
        <dbReference type="ARBA" id="ARBA00022475"/>
    </source>
</evidence>
<keyword evidence="4" id="KW-1003">Cell membrane</keyword>
<evidence type="ECO:0000256" key="1">
    <source>
        <dbReference type="ARBA" id="ARBA00004651"/>
    </source>
</evidence>
<keyword evidence="13" id="KW-0807">Transducer</keyword>
<dbReference type="InterPro" id="IPR000539">
    <property type="entry name" value="Frizzled/Smoothened_7TM"/>
</dbReference>
<dbReference type="InterPro" id="IPR020067">
    <property type="entry name" value="Frizzled_dom"/>
</dbReference>
<feature type="transmembrane region" description="Helical" evidence="15">
    <location>
        <begin position="361"/>
        <end position="384"/>
    </location>
</feature>
<dbReference type="InterPro" id="IPR036790">
    <property type="entry name" value="Frizzled_dom_sf"/>
</dbReference>
<feature type="transmembrane region" description="Helical" evidence="15">
    <location>
        <begin position="539"/>
        <end position="561"/>
    </location>
</feature>
<protein>
    <submittedName>
        <fullName evidence="18">Uncharacterized protein</fullName>
    </submittedName>
</protein>
<dbReference type="SMART" id="SM01330">
    <property type="entry name" value="Frizzled"/>
    <property type="match status" value="1"/>
</dbReference>
<dbReference type="GO" id="GO:0017147">
    <property type="term" value="F:Wnt-protein binding"/>
    <property type="evidence" value="ECO:0007669"/>
    <property type="project" value="TreeGrafter"/>
</dbReference>
<dbReference type="GO" id="GO:0005886">
    <property type="term" value="C:plasma membrane"/>
    <property type="evidence" value="ECO:0007669"/>
    <property type="project" value="UniProtKB-SubCell"/>
</dbReference>
<dbReference type="Proteomes" id="UP000594260">
    <property type="component" value="Unplaced"/>
</dbReference>
<keyword evidence="6 15" id="KW-0812">Transmembrane</keyword>
<dbReference type="Gene3D" id="1.10.2000.10">
    <property type="entry name" value="Frizzled cysteine-rich domain"/>
    <property type="match status" value="1"/>
</dbReference>
<dbReference type="RefSeq" id="XP_022671192.1">
    <property type="nucleotide sequence ID" value="XM_022815457.1"/>
</dbReference>
<comment type="similarity">
    <text evidence="2">Belongs to the G-protein coupled receptor Fz/Smo family.</text>
</comment>
<evidence type="ECO:0000256" key="10">
    <source>
        <dbReference type="ARBA" id="ARBA00023136"/>
    </source>
</evidence>
<evidence type="ECO:0000256" key="5">
    <source>
        <dbReference type="ARBA" id="ARBA00022687"/>
    </source>
</evidence>
<evidence type="ECO:0000256" key="3">
    <source>
        <dbReference type="ARBA" id="ARBA00022473"/>
    </source>
</evidence>
<feature type="disulfide bond" evidence="14">
    <location>
        <begin position="79"/>
        <end position="125"/>
    </location>
</feature>
<dbReference type="PRINTS" id="PR00489">
    <property type="entry name" value="FRIZZLED"/>
</dbReference>
<dbReference type="OMA" id="LPCHNPY"/>
<dbReference type="GO" id="GO:0042813">
    <property type="term" value="F:Wnt receptor activity"/>
    <property type="evidence" value="ECO:0007669"/>
    <property type="project" value="TreeGrafter"/>
</dbReference>
<dbReference type="Pfam" id="PF01534">
    <property type="entry name" value="Frizzled"/>
    <property type="match status" value="1"/>
</dbReference>
<keyword evidence="9" id="KW-0297">G-protein coupled receptor</keyword>
<dbReference type="PANTHER" id="PTHR11309:SF126">
    <property type="entry name" value="FRIZZLED-2"/>
    <property type="match status" value="1"/>
</dbReference>
<dbReference type="OrthoDB" id="10053709at2759"/>
<feature type="disulfide bond" evidence="14">
    <location>
        <begin position="143"/>
        <end position="184"/>
    </location>
</feature>
<evidence type="ECO:0000256" key="13">
    <source>
        <dbReference type="ARBA" id="ARBA00023224"/>
    </source>
</evidence>
<evidence type="ECO:0000259" key="17">
    <source>
        <dbReference type="PROSITE" id="PS50261"/>
    </source>
</evidence>
<dbReference type="FunFam" id="1.10.2000.10:FF:000004">
    <property type="entry name" value="Frizzled class receptor 8a"/>
    <property type="match status" value="1"/>
</dbReference>
<dbReference type="KEGG" id="vde:111254526"/>
<dbReference type="Gene3D" id="1.20.1070.10">
    <property type="entry name" value="Rhodopsin 7-helix transmembrane proteins"/>
    <property type="match status" value="1"/>
</dbReference>
<evidence type="ECO:0000256" key="14">
    <source>
        <dbReference type="PROSITE-ProRule" id="PRU00090"/>
    </source>
</evidence>
<reference evidence="18" key="1">
    <citation type="submission" date="2021-01" db="UniProtKB">
        <authorList>
            <consortium name="EnsemblMetazoa"/>
        </authorList>
    </citation>
    <scope>IDENTIFICATION</scope>
</reference>
<feature type="transmembrane region" description="Helical" evidence="15">
    <location>
        <begin position="438"/>
        <end position="467"/>
    </location>
</feature>
<dbReference type="SMART" id="SM00063">
    <property type="entry name" value="FRI"/>
    <property type="match status" value="1"/>
</dbReference>
<feature type="transmembrane region" description="Helical" evidence="15">
    <location>
        <begin position="487"/>
        <end position="512"/>
    </location>
</feature>
<dbReference type="FunCoup" id="A0A7M7KZ26">
    <property type="interactions" value="206"/>
</dbReference>
<evidence type="ECO:0000256" key="9">
    <source>
        <dbReference type="ARBA" id="ARBA00023040"/>
    </source>
</evidence>
<dbReference type="InterPro" id="IPR017981">
    <property type="entry name" value="GPCR_2-like_7TM"/>
</dbReference>
<evidence type="ECO:0000256" key="15">
    <source>
        <dbReference type="SAM" id="Phobius"/>
    </source>
</evidence>
<sequence length="623" mass="69403">MIGCLTTVFSTQHGRSSVPYFSHSIFLEPFCGLIVNLNIKEQMRCLVITIAATVAATVTTAGATPAVEERCEEIVVPMCKGIGYNRTRFPNAFNQDTQDEAGLEVHQFWPLVEIQCSEDLRFFLCSIYTPICIEGYQGKVPACKSVCERAKVGCAPIMQQYGFSWPDRMDCELFPEYGDPVKMCMDSKEGERPKKVEEPRRGGKKLPAPGIVVTDVVALPPPGGIAGNCSCYCQSPMVNTLAPSFKKFGKLKLPQCAQPCRNMYFSKDDQLFTYYWLLLWSVVCLASSSTTILSGLIDSSRFPYPERPVIYISLCYFFISIGYLLGIYLGNEQLACDGALIRYSILSNLVNSLPCLTVFSFTYYFIIVSSLWWVVLSMTWYLSAALKWSSEAISGYAVYFHMFAWFSGAGIISMVVYFDAIDGDSVSGLCFVGSQNSFNLTVFLIIPLCTALGLGVIFLLIGFTSLFKIRKIIKAQGQHKAEKFEKLIVRIGVYSILYALPSTIVVGCLFYERNYKEVWMHKLTCPCEHADSAWSRPSLHIFVVKHFMFLVAGITSGFWICSGKTLNSWWRYFAAGSNPHRPHINPISPHLDKHGSLGTLRTTPRLDLAGTGSIANSATLSNV</sequence>
<keyword evidence="12" id="KW-0675">Receptor</keyword>
<dbReference type="GeneID" id="111254526"/>
<dbReference type="GO" id="GO:0035567">
    <property type="term" value="P:non-canonical Wnt signaling pathway"/>
    <property type="evidence" value="ECO:0007669"/>
    <property type="project" value="TreeGrafter"/>
</dbReference>
<dbReference type="SUPFAM" id="SSF63501">
    <property type="entry name" value="Frizzled cysteine-rich domain"/>
    <property type="match status" value="1"/>
</dbReference>
<name>A0A7M7KZ26_VARDE</name>
<feature type="disulfide bond" evidence="14">
    <location>
        <begin position="71"/>
        <end position="132"/>
    </location>
</feature>
<dbReference type="GO" id="GO:0060070">
    <property type="term" value="P:canonical Wnt signaling pathway"/>
    <property type="evidence" value="ECO:0007669"/>
    <property type="project" value="TreeGrafter"/>
</dbReference>
<feature type="domain" description="FZ" evidence="16">
    <location>
        <begin position="66"/>
        <end position="187"/>
    </location>
</feature>
<dbReference type="EnsemblMetazoa" id="XM_022815457">
    <property type="protein sequence ID" value="XP_022671192"/>
    <property type="gene ID" value="LOC111254526"/>
</dbReference>
<keyword evidence="10 15" id="KW-0472">Membrane</keyword>
<feature type="disulfide bond" evidence="14">
    <location>
        <begin position="147"/>
        <end position="171"/>
    </location>
</feature>
<dbReference type="PANTHER" id="PTHR11309">
    <property type="entry name" value="FRIZZLED"/>
    <property type="match status" value="1"/>
</dbReference>
<organism evidence="18 19">
    <name type="scientific">Varroa destructor</name>
    <name type="common">Honeybee mite</name>
    <dbReference type="NCBI Taxonomy" id="109461"/>
    <lineage>
        <taxon>Eukaryota</taxon>
        <taxon>Metazoa</taxon>
        <taxon>Ecdysozoa</taxon>
        <taxon>Arthropoda</taxon>
        <taxon>Chelicerata</taxon>
        <taxon>Arachnida</taxon>
        <taxon>Acari</taxon>
        <taxon>Parasitiformes</taxon>
        <taxon>Mesostigmata</taxon>
        <taxon>Gamasina</taxon>
        <taxon>Dermanyssoidea</taxon>
        <taxon>Varroidae</taxon>
        <taxon>Varroa</taxon>
    </lineage>
</organism>
<evidence type="ECO:0000256" key="11">
    <source>
        <dbReference type="ARBA" id="ARBA00023157"/>
    </source>
</evidence>
<dbReference type="CDD" id="cd07456">
    <property type="entry name" value="CRD_FZ5_like"/>
    <property type="match status" value="1"/>
</dbReference>
<evidence type="ECO:0000256" key="7">
    <source>
        <dbReference type="ARBA" id="ARBA00022729"/>
    </source>
</evidence>
<proteinExistence type="inferred from homology"/>
<dbReference type="Pfam" id="PF01392">
    <property type="entry name" value="Fz"/>
    <property type="match status" value="1"/>
</dbReference>
<keyword evidence="19" id="KW-1185">Reference proteome</keyword>
<keyword evidence="8 15" id="KW-1133">Transmembrane helix</keyword>
<accession>A0A7M7KZ26</accession>
<feature type="transmembrane region" description="Helical" evidence="15">
    <location>
        <begin position="274"/>
        <end position="297"/>
    </location>
</feature>
<evidence type="ECO:0000259" key="16">
    <source>
        <dbReference type="PROSITE" id="PS50038"/>
    </source>
</evidence>